<evidence type="ECO:0000313" key="2">
    <source>
        <dbReference type="Proteomes" id="UP001172083"/>
    </source>
</evidence>
<dbReference type="RefSeq" id="WP_346758703.1">
    <property type="nucleotide sequence ID" value="NZ_JAUJEB010000003.1"/>
</dbReference>
<dbReference type="Pfam" id="PF14054">
    <property type="entry name" value="DUF4249"/>
    <property type="match status" value="1"/>
</dbReference>
<gene>
    <name evidence="1" type="ORF">QQ020_14935</name>
</gene>
<keyword evidence="2" id="KW-1185">Reference proteome</keyword>
<reference evidence="1" key="1">
    <citation type="submission" date="2023-06" db="EMBL/GenBank/DDBJ databases">
        <title>Genomic of Agaribacillus aureum.</title>
        <authorList>
            <person name="Wang G."/>
        </authorList>
    </citation>
    <scope>NUCLEOTIDE SEQUENCE</scope>
    <source>
        <strain evidence="1">BMA12</strain>
    </source>
</reference>
<evidence type="ECO:0000313" key="1">
    <source>
        <dbReference type="EMBL" id="MDN5213363.1"/>
    </source>
</evidence>
<accession>A0ABT8LAQ2</accession>
<name>A0ABT8LAQ2_9BACT</name>
<comment type="caution">
    <text evidence="1">The sequence shown here is derived from an EMBL/GenBank/DDBJ whole genome shotgun (WGS) entry which is preliminary data.</text>
</comment>
<organism evidence="1 2">
    <name type="scientific">Agaribacillus aureus</name>
    <dbReference type="NCBI Taxonomy" id="3051825"/>
    <lineage>
        <taxon>Bacteria</taxon>
        <taxon>Pseudomonadati</taxon>
        <taxon>Bacteroidota</taxon>
        <taxon>Cytophagia</taxon>
        <taxon>Cytophagales</taxon>
        <taxon>Splendidivirgaceae</taxon>
        <taxon>Agaribacillus</taxon>
    </lineage>
</organism>
<dbReference type="Proteomes" id="UP001172083">
    <property type="component" value="Unassembled WGS sequence"/>
</dbReference>
<protein>
    <submittedName>
        <fullName evidence="1">DUF4249 domain-containing protein</fullName>
    </submittedName>
</protein>
<proteinExistence type="predicted"/>
<sequence length="272" mass="30367">MKQYINILFVISLFLWSCEEVIELKHGKAEPLLVVDGKITDGPGPYQVKLSQTTNFNNSENDTKVSDAEVVISDDDGNSETLIHKGNGVYETVNLQGAIGVTYTLDINHGGKQYEASSTLLPISKIDTLIYNFEEKVEDSTGSMVNAYRVVFVAPVTKLGQINYYSWDVYRNGRLENKLAEDIIVSSDEYFGEDIAFEFDYDFFIDDHVRVEMSSITEEVYNYFEGLDEVLENDGGLFSSPPANPPSNISNGALGVFRASSVTSREMTIRKP</sequence>
<dbReference type="InterPro" id="IPR025345">
    <property type="entry name" value="DUF4249"/>
</dbReference>
<dbReference type="EMBL" id="JAUJEB010000003">
    <property type="protein sequence ID" value="MDN5213363.1"/>
    <property type="molecule type" value="Genomic_DNA"/>
</dbReference>